<gene>
    <name evidence="1" type="ORF">GGX14DRAFT_473636</name>
</gene>
<comment type="caution">
    <text evidence="1">The sequence shown here is derived from an EMBL/GenBank/DDBJ whole genome shotgun (WGS) entry which is preliminary data.</text>
</comment>
<dbReference type="EMBL" id="JARJCW010000084">
    <property type="protein sequence ID" value="KAJ7196378.1"/>
    <property type="molecule type" value="Genomic_DNA"/>
</dbReference>
<protein>
    <recommendedName>
        <fullName evidence="3">Kinesin light chain</fullName>
    </recommendedName>
</protein>
<organism evidence="1 2">
    <name type="scientific">Mycena pura</name>
    <dbReference type="NCBI Taxonomy" id="153505"/>
    <lineage>
        <taxon>Eukaryota</taxon>
        <taxon>Fungi</taxon>
        <taxon>Dikarya</taxon>
        <taxon>Basidiomycota</taxon>
        <taxon>Agaricomycotina</taxon>
        <taxon>Agaricomycetes</taxon>
        <taxon>Agaricomycetidae</taxon>
        <taxon>Agaricales</taxon>
        <taxon>Marasmiineae</taxon>
        <taxon>Mycenaceae</taxon>
        <taxon>Mycena</taxon>
    </lineage>
</organism>
<accession>A0AAD6UW71</accession>
<dbReference type="Gene3D" id="1.25.40.10">
    <property type="entry name" value="Tetratricopeptide repeat domain"/>
    <property type="match status" value="1"/>
</dbReference>
<reference evidence="1" key="1">
    <citation type="submission" date="2023-03" db="EMBL/GenBank/DDBJ databases">
        <title>Massive genome expansion in bonnet fungi (Mycena s.s.) driven by repeated elements and novel gene families across ecological guilds.</title>
        <authorList>
            <consortium name="Lawrence Berkeley National Laboratory"/>
            <person name="Harder C.B."/>
            <person name="Miyauchi S."/>
            <person name="Viragh M."/>
            <person name="Kuo A."/>
            <person name="Thoen E."/>
            <person name="Andreopoulos B."/>
            <person name="Lu D."/>
            <person name="Skrede I."/>
            <person name="Drula E."/>
            <person name="Henrissat B."/>
            <person name="Morin E."/>
            <person name="Kohler A."/>
            <person name="Barry K."/>
            <person name="LaButti K."/>
            <person name="Morin E."/>
            <person name="Salamov A."/>
            <person name="Lipzen A."/>
            <person name="Mereny Z."/>
            <person name="Hegedus B."/>
            <person name="Baldrian P."/>
            <person name="Stursova M."/>
            <person name="Weitz H."/>
            <person name="Taylor A."/>
            <person name="Grigoriev I.V."/>
            <person name="Nagy L.G."/>
            <person name="Martin F."/>
            <person name="Kauserud H."/>
        </authorList>
    </citation>
    <scope>NUCLEOTIDE SEQUENCE</scope>
    <source>
        <strain evidence="1">9144</strain>
    </source>
</reference>
<dbReference type="Pfam" id="PF13374">
    <property type="entry name" value="TPR_10"/>
    <property type="match status" value="1"/>
</dbReference>
<sequence length="73" mass="8537">MTRLGCTLNNLQRWREAEELLVEAFEKQKDLLDENHPQFLETVQGLALTYMRLGKMKEADDLSGRLKKIQDSE</sequence>
<evidence type="ECO:0000313" key="1">
    <source>
        <dbReference type="EMBL" id="KAJ7196378.1"/>
    </source>
</evidence>
<dbReference type="InterPro" id="IPR011990">
    <property type="entry name" value="TPR-like_helical_dom_sf"/>
</dbReference>
<name>A0AAD6UW71_9AGAR</name>
<keyword evidence="2" id="KW-1185">Reference proteome</keyword>
<proteinExistence type="predicted"/>
<dbReference type="Proteomes" id="UP001219525">
    <property type="component" value="Unassembled WGS sequence"/>
</dbReference>
<dbReference type="AlphaFoldDB" id="A0AAD6UW71"/>
<dbReference type="SUPFAM" id="SSF48452">
    <property type="entry name" value="TPR-like"/>
    <property type="match status" value="1"/>
</dbReference>
<evidence type="ECO:0008006" key="3">
    <source>
        <dbReference type="Google" id="ProtNLM"/>
    </source>
</evidence>
<evidence type="ECO:0000313" key="2">
    <source>
        <dbReference type="Proteomes" id="UP001219525"/>
    </source>
</evidence>